<sequence>MSLSEAGVTRVTVILDKPADWESWFQLRREKAVVDGIWKYCDISKPKNELPKLIEPTKPLPSAVMAGATSISQLNAGQQAMSTSEEGTNYVAVVAYFLDEKHKLQIALLDLPPLKGPHSRENIAKVLLTVIDLYDISAIISFFMIDNARNNDTCIEELAKQYLTITQQSRLRCVGYILNLIVKALLFRTGVSKLEKELCGASNNERFKI</sequence>
<dbReference type="SUPFAM" id="SSF53098">
    <property type="entry name" value="Ribonuclease H-like"/>
    <property type="match status" value="1"/>
</dbReference>
<organism evidence="6 7">
    <name type="scientific">Pyrenophora tritici-repentis</name>
    <dbReference type="NCBI Taxonomy" id="45151"/>
    <lineage>
        <taxon>Eukaryota</taxon>
        <taxon>Fungi</taxon>
        <taxon>Dikarya</taxon>
        <taxon>Ascomycota</taxon>
        <taxon>Pezizomycotina</taxon>
        <taxon>Dothideomycetes</taxon>
        <taxon>Pleosporomycetidae</taxon>
        <taxon>Pleosporales</taxon>
        <taxon>Pleosporineae</taxon>
        <taxon>Pleosporaceae</taxon>
        <taxon>Pyrenophora</taxon>
    </lineage>
</organism>
<dbReference type="PANTHER" id="PTHR46481:SF10">
    <property type="entry name" value="ZINC FINGER BED DOMAIN-CONTAINING PROTEIN 39"/>
    <property type="match status" value="1"/>
</dbReference>
<dbReference type="GO" id="GO:0008270">
    <property type="term" value="F:zinc ion binding"/>
    <property type="evidence" value="ECO:0007669"/>
    <property type="project" value="UniProtKB-KW"/>
</dbReference>
<evidence type="ECO:0000256" key="3">
    <source>
        <dbReference type="ARBA" id="ARBA00022771"/>
    </source>
</evidence>
<keyword evidence="2" id="KW-0479">Metal-binding</keyword>
<dbReference type="InterPro" id="IPR052035">
    <property type="entry name" value="ZnF_BED_domain_contain"/>
</dbReference>
<dbReference type="InterPro" id="IPR012337">
    <property type="entry name" value="RNaseH-like_sf"/>
</dbReference>
<keyword evidence="3" id="KW-0863">Zinc-finger</keyword>
<evidence type="ECO:0000256" key="2">
    <source>
        <dbReference type="ARBA" id="ARBA00022723"/>
    </source>
</evidence>
<keyword evidence="4" id="KW-0862">Zinc</keyword>
<name>A0A834VU19_9PLEO</name>
<dbReference type="GO" id="GO:0005634">
    <property type="term" value="C:nucleus"/>
    <property type="evidence" value="ECO:0007669"/>
    <property type="project" value="UniProtKB-SubCell"/>
</dbReference>
<evidence type="ECO:0000313" key="6">
    <source>
        <dbReference type="EMBL" id="KAF7575708.1"/>
    </source>
</evidence>
<dbReference type="RefSeq" id="XP_065964658.1">
    <property type="nucleotide sequence ID" value="XM_066106031.1"/>
</dbReference>
<dbReference type="Proteomes" id="UP000245464">
    <property type="component" value="Chromosome 2"/>
</dbReference>
<accession>A0A834VU19</accession>
<dbReference type="EMBL" id="NQIK02000002">
    <property type="protein sequence ID" value="KAF7575708.1"/>
    <property type="molecule type" value="Genomic_DNA"/>
</dbReference>
<keyword evidence="5" id="KW-0539">Nucleus</keyword>
<evidence type="ECO:0000256" key="4">
    <source>
        <dbReference type="ARBA" id="ARBA00022833"/>
    </source>
</evidence>
<dbReference type="AlphaFoldDB" id="A0A834VU19"/>
<comment type="caution">
    <text evidence="6">The sequence shown here is derived from an EMBL/GenBank/DDBJ whole genome shotgun (WGS) entry which is preliminary data.</text>
</comment>
<dbReference type="KEGG" id="ptrr:90955694"/>
<comment type="subcellular location">
    <subcellularLocation>
        <location evidence="1">Nucleus</location>
    </subcellularLocation>
</comment>
<evidence type="ECO:0000313" key="7">
    <source>
        <dbReference type="Proteomes" id="UP000245464"/>
    </source>
</evidence>
<evidence type="ECO:0000256" key="5">
    <source>
        <dbReference type="ARBA" id="ARBA00023242"/>
    </source>
</evidence>
<dbReference type="GeneID" id="90955694"/>
<dbReference type="PANTHER" id="PTHR46481">
    <property type="entry name" value="ZINC FINGER BED DOMAIN-CONTAINING PROTEIN 4"/>
    <property type="match status" value="1"/>
</dbReference>
<gene>
    <name evidence="6" type="ORF">PtrM4_073320</name>
</gene>
<reference evidence="6" key="1">
    <citation type="journal article" date="2018" name="BMC Genomics">
        <title>Comparative genomics of the wheat fungal pathogen Pyrenophora tritici-repentis reveals chromosomal variations and genome plasticity.</title>
        <authorList>
            <person name="Moolhuijzen P."/>
            <person name="See P.T."/>
            <person name="Hane J.K."/>
            <person name="Shi G."/>
            <person name="Liu Z."/>
            <person name="Oliver R.P."/>
            <person name="Moffat C.S."/>
        </authorList>
    </citation>
    <scope>NUCLEOTIDE SEQUENCE [LARGE SCALE GENOMIC DNA]</scope>
    <source>
        <strain evidence="6">M4</strain>
    </source>
</reference>
<protein>
    <submittedName>
        <fullName evidence="6">Uncharacterized protein</fullName>
    </submittedName>
</protein>
<evidence type="ECO:0000256" key="1">
    <source>
        <dbReference type="ARBA" id="ARBA00004123"/>
    </source>
</evidence>
<proteinExistence type="predicted"/>